<accession>A0A2A2L694</accession>
<keyword evidence="3" id="KW-1185">Reference proteome</keyword>
<dbReference type="OrthoDB" id="5808382at2759"/>
<feature type="compositionally biased region" description="Basic and acidic residues" evidence="1">
    <location>
        <begin position="700"/>
        <end position="711"/>
    </location>
</feature>
<dbReference type="Proteomes" id="UP000218231">
    <property type="component" value="Unassembled WGS sequence"/>
</dbReference>
<feature type="compositionally biased region" description="Low complexity" evidence="1">
    <location>
        <begin position="656"/>
        <end position="675"/>
    </location>
</feature>
<feature type="compositionally biased region" description="Polar residues" evidence="1">
    <location>
        <begin position="676"/>
        <end position="686"/>
    </location>
</feature>
<feature type="compositionally biased region" description="Basic residues" evidence="1">
    <location>
        <begin position="745"/>
        <end position="756"/>
    </location>
</feature>
<evidence type="ECO:0000256" key="1">
    <source>
        <dbReference type="SAM" id="MobiDB-lite"/>
    </source>
</evidence>
<protein>
    <submittedName>
        <fullName evidence="2">Uncharacterized protein</fullName>
    </submittedName>
</protein>
<sequence>MASSSRHVVTMENGQKVIVEREGPGNLEEILEDVVYEETVGEMGDELPDDYIDVDINRGGARIVNGREGMIQDNIFTTYLPFRDGMPCLTLNLPDLMSRAIVFENGVKIWICFSKKCQKQLALEGHLYNLNGAFNEHGWTQWSCATPNCPGGISTGPGFSELRVRTGHECHCIPDDLQVRLRINVYDLRLMAEFTDLGLHDLYEAFVAKLQGEQPDCAEIFPLFTVLLESLEYHRINKTYRKRFEAENLREKQRVTQVPLEEFVELQNNPNHYVGFRRTRPFPVSICMECQADFRSADIPSQDQLVEHVGTVHNRPLVIERYKFNDILLFEQWLRDFGIHSKQKMKRMGLCDEHMYYLCTHDDRLQKSTHTRIANGMIHCTAFIRIHDWRIVSRREVSEVTVDYCLDHCFHEDPNPRGNHTNLIDYFSPEVFVRDVEERKARTQRLLTEHSNRQGVLRRFTGDGLSTLMQATRPMKGGGSGVRALAPPMAAQLAGAAGSFGDIELAEDSWQSAQLHPPHIPRKDPVASRKSLFPDAETFNTVVQLEQHMDMLKERMQLARNAETAHSYLLRIAAILEDALADPNCAPGANKNPHPQVQKPQSSRSRKRASAGGEEEDLDMPLLDSSVKVEFQAQTIPGPTQGEMCALKEIVEGPTKKSQTSARQAAKQAQANAESTSEAPPTSSKRAVSGKSTEDEGEEPAAKKQVTETPRRGRSKKASESEVNLDMSNRADSPTGSQTSVTRSGRVRKPPPKYYE</sequence>
<dbReference type="EMBL" id="LIAE01007150">
    <property type="protein sequence ID" value="PAV81648.1"/>
    <property type="molecule type" value="Genomic_DNA"/>
</dbReference>
<proteinExistence type="predicted"/>
<name>A0A2A2L694_9BILA</name>
<reference evidence="2 3" key="1">
    <citation type="journal article" date="2017" name="Curr. Biol.">
        <title>Genome architecture and evolution of a unichromosomal asexual nematode.</title>
        <authorList>
            <person name="Fradin H."/>
            <person name="Zegar C."/>
            <person name="Gutwein M."/>
            <person name="Lucas J."/>
            <person name="Kovtun M."/>
            <person name="Corcoran D."/>
            <person name="Baugh L.R."/>
            <person name="Kiontke K."/>
            <person name="Gunsalus K."/>
            <person name="Fitch D.H."/>
            <person name="Piano F."/>
        </authorList>
    </citation>
    <scope>NUCLEOTIDE SEQUENCE [LARGE SCALE GENOMIC DNA]</scope>
    <source>
        <strain evidence="2">PF1309</strain>
    </source>
</reference>
<feature type="region of interest" description="Disordered" evidence="1">
    <location>
        <begin position="585"/>
        <end position="622"/>
    </location>
</feature>
<feature type="region of interest" description="Disordered" evidence="1">
    <location>
        <begin position="653"/>
        <end position="756"/>
    </location>
</feature>
<dbReference type="STRING" id="2018661.A0A2A2L694"/>
<feature type="compositionally biased region" description="Polar residues" evidence="1">
    <location>
        <begin position="726"/>
        <end position="743"/>
    </location>
</feature>
<evidence type="ECO:0000313" key="2">
    <source>
        <dbReference type="EMBL" id="PAV81648.1"/>
    </source>
</evidence>
<gene>
    <name evidence="2" type="ORF">WR25_17487</name>
</gene>
<comment type="caution">
    <text evidence="2">The sequence shown here is derived from an EMBL/GenBank/DDBJ whole genome shotgun (WGS) entry which is preliminary data.</text>
</comment>
<organism evidence="2 3">
    <name type="scientific">Diploscapter pachys</name>
    <dbReference type="NCBI Taxonomy" id="2018661"/>
    <lineage>
        <taxon>Eukaryota</taxon>
        <taxon>Metazoa</taxon>
        <taxon>Ecdysozoa</taxon>
        <taxon>Nematoda</taxon>
        <taxon>Chromadorea</taxon>
        <taxon>Rhabditida</taxon>
        <taxon>Rhabditina</taxon>
        <taxon>Rhabditomorpha</taxon>
        <taxon>Rhabditoidea</taxon>
        <taxon>Rhabditidae</taxon>
        <taxon>Diploscapter</taxon>
    </lineage>
</organism>
<dbReference type="AlphaFoldDB" id="A0A2A2L694"/>
<evidence type="ECO:0000313" key="3">
    <source>
        <dbReference type="Proteomes" id="UP000218231"/>
    </source>
</evidence>